<evidence type="ECO:0000256" key="11">
    <source>
        <dbReference type="SAM" id="Phobius"/>
    </source>
</evidence>
<evidence type="ECO:0000256" key="10">
    <source>
        <dbReference type="ARBA" id="ARBA00023136"/>
    </source>
</evidence>
<evidence type="ECO:0000256" key="8">
    <source>
        <dbReference type="ARBA" id="ARBA00022989"/>
    </source>
</evidence>
<dbReference type="AlphaFoldDB" id="A0A0G0UVT7"/>
<keyword evidence="5 11" id="KW-0812">Transmembrane</keyword>
<dbReference type="GO" id="GO:0016020">
    <property type="term" value="C:membrane"/>
    <property type="evidence" value="ECO:0007669"/>
    <property type="project" value="UniProtKB-SubCell"/>
</dbReference>
<dbReference type="PANTHER" id="PTHR42837:SF2">
    <property type="entry name" value="MEMBRANE METALLOPROTEASE ARASP2, CHLOROPLASTIC-RELATED"/>
    <property type="match status" value="1"/>
</dbReference>
<dbReference type="GO" id="GO:0006508">
    <property type="term" value="P:proteolysis"/>
    <property type="evidence" value="ECO:0007669"/>
    <property type="project" value="UniProtKB-KW"/>
</dbReference>
<feature type="transmembrane region" description="Helical" evidence="11">
    <location>
        <begin position="331"/>
        <end position="353"/>
    </location>
</feature>
<gene>
    <name evidence="13" type="ORF">UU41_C0024G0011</name>
</gene>
<dbReference type="InterPro" id="IPR008915">
    <property type="entry name" value="Peptidase_M50"/>
</dbReference>
<sequence length="358" mass="38743">MIITILTFAIILLILVVIHEAGHFFAAKLMGIKVEEFGFGLPPRAWGKKVGETIYSLNWLPIGGFVRLYGEDTVHPENVKKERSRAFFAKKPWQRSIVLTAGVTMNFLLGWFLISYLFTQGVLIPSDKVIVEGTAENSPAALAGLTVGDEIISLISPKGEKLMIDSSEDLISNTNKFLDQEITLELVRDGSRIEVSVTPRSTPPKGEGAMGVIVSNLVEKKYSLTEAPAKGLEHVFEIIKLTAGGIGSSIAKLLTLRGGDAEIAGPLGIGKLVGEARRFGLSALVELTAILSINLALINVLPFPALDGGRLAFVIVEGVTGKKMKPQWETYLHQIGMIILLGLLLMVTINDILRFTAG</sequence>
<evidence type="ECO:0000256" key="6">
    <source>
        <dbReference type="ARBA" id="ARBA00022801"/>
    </source>
</evidence>
<comment type="subcellular location">
    <subcellularLocation>
        <location evidence="2">Membrane</location>
        <topology evidence="2">Multi-pass membrane protein</topology>
    </subcellularLocation>
</comment>
<evidence type="ECO:0000256" key="9">
    <source>
        <dbReference type="ARBA" id="ARBA00023049"/>
    </source>
</evidence>
<evidence type="ECO:0000256" key="7">
    <source>
        <dbReference type="ARBA" id="ARBA00022833"/>
    </source>
</evidence>
<dbReference type="Pfam" id="PF02163">
    <property type="entry name" value="Peptidase_M50"/>
    <property type="match status" value="1"/>
</dbReference>
<evidence type="ECO:0000256" key="3">
    <source>
        <dbReference type="ARBA" id="ARBA00007931"/>
    </source>
</evidence>
<dbReference type="InterPro" id="IPR004387">
    <property type="entry name" value="Pept_M50_Zn"/>
</dbReference>
<evidence type="ECO:0000256" key="5">
    <source>
        <dbReference type="ARBA" id="ARBA00022692"/>
    </source>
</evidence>
<comment type="caution">
    <text evidence="13">The sequence shown here is derived from an EMBL/GenBank/DDBJ whole genome shotgun (WGS) entry which is preliminary data.</text>
</comment>
<dbReference type="Proteomes" id="UP000034961">
    <property type="component" value="Unassembled WGS sequence"/>
</dbReference>
<dbReference type="CDD" id="cd06163">
    <property type="entry name" value="S2P-M50_PDZ_RseP-like"/>
    <property type="match status" value="1"/>
</dbReference>
<dbReference type="PANTHER" id="PTHR42837">
    <property type="entry name" value="REGULATOR OF SIGMA-E PROTEASE RSEP"/>
    <property type="match status" value="1"/>
</dbReference>
<dbReference type="Gene3D" id="2.30.42.10">
    <property type="match status" value="1"/>
</dbReference>
<evidence type="ECO:0000313" key="14">
    <source>
        <dbReference type="Proteomes" id="UP000034961"/>
    </source>
</evidence>
<evidence type="ECO:0000259" key="12">
    <source>
        <dbReference type="Pfam" id="PF02163"/>
    </source>
</evidence>
<feature type="transmembrane region" description="Helical" evidence="11">
    <location>
        <begin position="97"/>
        <end position="118"/>
    </location>
</feature>
<dbReference type="InterPro" id="IPR036034">
    <property type="entry name" value="PDZ_sf"/>
</dbReference>
<dbReference type="EMBL" id="LCAN01000024">
    <property type="protein sequence ID" value="KKR92793.1"/>
    <property type="molecule type" value="Genomic_DNA"/>
</dbReference>
<keyword evidence="10 11" id="KW-0472">Membrane</keyword>
<accession>A0A0G0UVT7</accession>
<keyword evidence="6" id="KW-0378">Hydrolase</keyword>
<keyword evidence="7" id="KW-0862">Zinc</keyword>
<name>A0A0G0UVT7_9BACT</name>
<protein>
    <submittedName>
        <fullName evidence="13">Membrane-associated zinc metalloprotease</fullName>
    </submittedName>
</protein>
<organism evidence="13 14">
    <name type="scientific">Candidatus Roizmanbacteria bacterium GW2011_GWA1_41_13</name>
    <dbReference type="NCBI Taxonomy" id="1618474"/>
    <lineage>
        <taxon>Bacteria</taxon>
        <taxon>Candidatus Roizmaniibacteriota</taxon>
    </lineage>
</organism>
<dbReference type="SUPFAM" id="SSF50156">
    <property type="entry name" value="PDZ domain-like"/>
    <property type="match status" value="1"/>
</dbReference>
<reference evidence="13 14" key="1">
    <citation type="journal article" date="2015" name="Nature">
        <title>rRNA introns, odd ribosomes, and small enigmatic genomes across a large radiation of phyla.</title>
        <authorList>
            <person name="Brown C.T."/>
            <person name="Hug L.A."/>
            <person name="Thomas B.C."/>
            <person name="Sharon I."/>
            <person name="Castelle C.J."/>
            <person name="Singh A."/>
            <person name="Wilkins M.J."/>
            <person name="Williams K.H."/>
            <person name="Banfield J.F."/>
        </authorList>
    </citation>
    <scope>NUCLEOTIDE SEQUENCE [LARGE SCALE GENOMIC DNA]</scope>
</reference>
<evidence type="ECO:0000256" key="4">
    <source>
        <dbReference type="ARBA" id="ARBA00022670"/>
    </source>
</evidence>
<dbReference type="GO" id="GO:0004222">
    <property type="term" value="F:metalloendopeptidase activity"/>
    <property type="evidence" value="ECO:0007669"/>
    <property type="project" value="InterPro"/>
</dbReference>
<proteinExistence type="inferred from homology"/>
<keyword evidence="4 13" id="KW-0645">Protease</keyword>
<feature type="transmembrane region" description="Helical" evidence="11">
    <location>
        <begin position="279"/>
        <end position="301"/>
    </location>
</feature>
<comment type="similarity">
    <text evidence="3">Belongs to the peptidase M50B family.</text>
</comment>
<evidence type="ECO:0000256" key="2">
    <source>
        <dbReference type="ARBA" id="ARBA00004141"/>
    </source>
</evidence>
<keyword evidence="9 13" id="KW-0482">Metalloprotease</keyword>
<comment type="cofactor">
    <cofactor evidence="1">
        <name>Zn(2+)</name>
        <dbReference type="ChEBI" id="CHEBI:29105"/>
    </cofactor>
</comment>
<evidence type="ECO:0000313" key="13">
    <source>
        <dbReference type="EMBL" id="KKR92793.1"/>
    </source>
</evidence>
<feature type="domain" description="Peptidase M50" evidence="12">
    <location>
        <begin position="8"/>
        <end position="342"/>
    </location>
</feature>
<keyword evidence="8 11" id="KW-1133">Transmembrane helix</keyword>
<evidence type="ECO:0000256" key="1">
    <source>
        <dbReference type="ARBA" id="ARBA00001947"/>
    </source>
</evidence>